<sequence length="246" mass="28237">MTEARKPIGVLFVHGLNGGVNDFAELPTLLEQPNWLVRLVLLPGHGPDVRWREQIRYGWQEWAASVREELYQLQQHCSAVFLIGHSLGGALCLHIAAHETVAGVVSMCAPLFMRPWMLPAVRLSKYVAPLLPSLREDICDPEARKRYPGDGYRWTPMKPVESMLLYLPQLRQELPRITVPTLVIAASQDHVVPVRDGYEIYRRLGSREKHLLIVRHSYHVVMKDHDREEVFARTLAFLHRHIPGQK</sequence>
<dbReference type="GO" id="GO:0052689">
    <property type="term" value="F:carboxylic ester hydrolase activity"/>
    <property type="evidence" value="ECO:0007669"/>
    <property type="project" value="InterPro"/>
</dbReference>
<feature type="active site" description="Charge relay system" evidence="1">
    <location>
        <position position="189"/>
    </location>
</feature>
<gene>
    <name evidence="3" type="ORF">KTC_38040</name>
</gene>
<dbReference type="Pfam" id="PF12146">
    <property type="entry name" value="Hydrolase_4"/>
    <property type="match status" value="1"/>
</dbReference>
<dbReference type="Gene3D" id="3.40.50.1820">
    <property type="entry name" value="alpha/beta hydrolase"/>
    <property type="match status" value="1"/>
</dbReference>
<feature type="active site" description="Charge relay system" evidence="1">
    <location>
        <position position="219"/>
    </location>
</feature>
<evidence type="ECO:0000313" key="3">
    <source>
        <dbReference type="EMBL" id="BBH89053.1"/>
    </source>
</evidence>
<evidence type="ECO:0000256" key="1">
    <source>
        <dbReference type="PIRSR" id="PIRSR017388-1"/>
    </source>
</evidence>
<dbReference type="PANTHER" id="PTHR11614">
    <property type="entry name" value="PHOSPHOLIPASE-RELATED"/>
    <property type="match status" value="1"/>
</dbReference>
<dbReference type="AlphaFoldDB" id="A0A455SKR1"/>
<reference evidence="3" key="1">
    <citation type="submission" date="2018-12" db="EMBL/GenBank/DDBJ databases">
        <title>Novel natural products biosynthetic potential of the class Ktedonobacteria.</title>
        <authorList>
            <person name="Zheng Y."/>
            <person name="Saitou A."/>
            <person name="Wang C.M."/>
            <person name="Toyoda A."/>
            <person name="Minakuchi Y."/>
            <person name="Sekiguchi Y."/>
            <person name="Ueda K."/>
            <person name="Takano H."/>
            <person name="Sakai Y."/>
            <person name="Yokota A."/>
            <person name="Yabe S."/>
        </authorList>
    </citation>
    <scope>NUCLEOTIDE SEQUENCE</scope>
    <source>
        <strain evidence="3">COM3</strain>
    </source>
</reference>
<dbReference type="EMBL" id="AP019376">
    <property type="protein sequence ID" value="BBH89053.1"/>
    <property type="molecule type" value="Genomic_DNA"/>
</dbReference>
<organism evidence="3">
    <name type="scientific">Thermosporothrix sp. COM3</name>
    <dbReference type="NCBI Taxonomy" id="2490863"/>
    <lineage>
        <taxon>Bacteria</taxon>
        <taxon>Bacillati</taxon>
        <taxon>Chloroflexota</taxon>
        <taxon>Ktedonobacteria</taxon>
        <taxon>Ktedonobacterales</taxon>
        <taxon>Thermosporotrichaceae</taxon>
        <taxon>Thermosporothrix</taxon>
    </lineage>
</organism>
<dbReference type="InterPro" id="IPR029058">
    <property type="entry name" value="AB_hydrolase_fold"/>
</dbReference>
<evidence type="ECO:0000259" key="2">
    <source>
        <dbReference type="Pfam" id="PF12146"/>
    </source>
</evidence>
<feature type="domain" description="Serine aminopeptidase S33" evidence="2">
    <location>
        <begin position="10"/>
        <end position="225"/>
    </location>
</feature>
<accession>A0A455SKR1</accession>
<feature type="active site" description="Nucleophile" evidence="1">
    <location>
        <position position="86"/>
    </location>
</feature>
<dbReference type="InterPro" id="IPR022742">
    <property type="entry name" value="Hydrolase_4"/>
</dbReference>
<dbReference type="InterPro" id="IPR051044">
    <property type="entry name" value="MAG_DAG_Lipase"/>
</dbReference>
<proteinExistence type="predicted"/>
<dbReference type="SUPFAM" id="SSF53474">
    <property type="entry name" value="alpha/beta-Hydrolases"/>
    <property type="match status" value="1"/>
</dbReference>
<name>A0A455SKR1_9CHLR</name>
<dbReference type="PIRSF" id="PIRSF017388">
    <property type="entry name" value="Esterase_lipase"/>
    <property type="match status" value="1"/>
</dbReference>
<protein>
    <submittedName>
        <fullName evidence="3">Esterase</fullName>
    </submittedName>
</protein>
<dbReference type="InterPro" id="IPR012354">
    <property type="entry name" value="Esterase_lipase"/>
</dbReference>